<evidence type="ECO:0000313" key="2">
    <source>
        <dbReference type="Proteomes" id="UP001054252"/>
    </source>
</evidence>
<gene>
    <name evidence="1" type="ORF">SLEP1_g40196</name>
</gene>
<protein>
    <recommendedName>
        <fullName evidence="3">Glutathione S-transferase</fullName>
    </recommendedName>
</protein>
<evidence type="ECO:0000313" key="1">
    <source>
        <dbReference type="EMBL" id="GKV31513.1"/>
    </source>
</evidence>
<sequence length="75" mass="8112">MAIKVHGLPMSSCVARVLLCLSEMALPYKFVPLDAAAAAAHKHQPYLSLNVFVLSEGIPTSSWHCVFNSPPAKTF</sequence>
<organism evidence="1 2">
    <name type="scientific">Rubroshorea leprosula</name>
    <dbReference type="NCBI Taxonomy" id="152421"/>
    <lineage>
        <taxon>Eukaryota</taxon>
        <taxon>Viridiplantae</taxon>
        <taxon>Streptophyta</taxon>
        <taxon>Embryophyta</taxon>
        <taxon>Tracheophyta</taxon>
        <taxon>Spermatophyta</taxon>
        <taxon>Magnoliopsida</taxon>
        <taxon>eudicotyledons</taxon>
        <taxon>Gunneridae</taxon>
        <taxon>Pentapetalae</taxon>
        <taxon>rosids</taxon>
        <taxon>malvids</taxon>
        <taxon>Malvales</taxon>
        <taxon>Dipterocarpaceae</taxon>
        <taxon>Rubroshorea</taxon>
    </lineage>
</organism>
<dbReference type="SUPFAM" id="SSF52833">
    <property type="entry name" value="Thioredoxin-like"/>
    <property type="match status" value="1"/>
</dbReference>
<dbReference type="InterPro" id="IPR036249">
    <property type="entry name" value="Thioredoxin-like_sf"/>
</dbReference>
<evidence type="ECO:0008006" key="3">
    <source>
        <dbReference type="Google" id="ProtNLM"/>
    </source>
</evidence>
<comment type="caution">
    <text evidence="1">The sequence shown here is derived from an EMBL/GenBank/DDBJ whole genome shotgun (WGS) entry which is preliminary data.</text>
</comment>
<reference evidence="1 2" key="1">
    <citation type="journal article" date="2021" name="Commun. Biol.">
        <title>The genome of Shorea leprosula (Dipterocarpaceae) highlights the ecological relevance of drought in aseasonal tropical rainforests.</title>
        <authorList>
            <person name="Ng K.K.S."/>
            <person name="Kobayashi M.J."/>
            <person name="Fawcett J.A."/>
            <person name="Hatakeyama M."/>
            <person name="Paape T."/>
            <person name="Ng C.H."/>
            <person name="Ang C.C."/>
            <person name="Tnah L.H."/>
            <person name="Lee C.T."/>
            <person name="Nishiyama T."/>
            <person name="Sese J."/>
            <person name="O'Brien M.J."/>
            <person name="Copetti D."/>
            <person name="Mohd Noor M.I."/>
            <person name="Ong R.C."/>
            <person name="Putra M."/>
            <person name="Sireger I.Z."/>
            <person name="Indrioko S."/>
            <person name="Kosugi Y."/>
            <person name="Izuno A."/>
            <person name="Isagi Y."/>
            <person name="Lee S.L."/>
            <person name="Shimizu K.K."/>
        </authorList>
    </citation>
    <scope>NUCLEOTIDE SEQUENCE [LARGE SCALE GENOMIC DNA]</scope>
    <source>
        <strain evidence="1">214</strain>
    </source>
</reference>
<dbReference type="Proteomes" id="UP001054252">
    <property type="component" value="Unassembled WGS sequence"/>
</dbReference>
<dbReference type="AlphaFoldDB" id="A0AAV5L2N8"/>
<accession>A0AAV5L2N8</accession>
<name>A0AAV5L2N8_9ROSI</name>
<proteinExistence type="predicted"/>
<keyword evidence="2" id="KW-1185">Reference proteome</keyword>
<dbReference type="Gene3D" id="3.40.30.10">
    <property type="entry name" value="Glutaredoxin"/>
    <property type="match status" value="1"/>
</dbReference>
<dbReference type="EMBL" id="BPVZ01000091">
    <property type="protein sequence ID" value="GKV31513.1"/>
    <property type="molecule type" value="Genomic_DNA"/>
</dbReference>